<reference evidence="1" key="1">
    <citation type="submission" date="2018-05" db="EMBL/GenBank/DDBJ databases">
        <authorList>
            <person name="Lanie J.A."/>
            <person name="Ng W.-L."/>
            <person name="Kazmierczak K.M."/>
            <person name="Andrzejewski T.M."/>
            <person name="Davidsen T.M."/>
            <person name="Wayne K.J."/>
            <person name="Tettelin H."/>
            <person name="Glass J.I."/>
            <person name="Rusch D."/>
            <person name="Podicherti R."/>
            <person name="Tsui H.-C.T."/>
            <person name="Winkler M.E."/>
        </authorList>
    </citation>
    <scope>NUCLEOTIDE SEQUENCE</scope>
</reference>
<sequence>VSVELVYNIYMDMRKTIQKNLNKRRYKMKKLTKKQAQIINDIKKSIDIDLVTLRKYNAEDNYEMVSHCQHSISDQLSGVSSYLIFCKNGVWDSRLANAYNEIRNIPELSLDYWSKCLDRGVEKEV</sequence>
<evidence type="ECO:0000313" key="1">
    <source>
        <dbReference type="EMBL" id="SVB23335.1"/>
    </source>
</evidence>
<name>A0A382CB54_9ZZZZ</name>
<gene>
    <name evidence="1" type="ORF">METZ01_LOCUS176189</name>
</gene>
<dbReference type="AlphaFoldDB" id="A0A382CB54"/>
<organism evidence="1">
    <name type="scientific">marine metagenome</name>
    <dbReference type="NCBI Taxonomy" id="408172"/>
    <lineage>
        <taxon>unclassified sequences</taxon>
        <taxon>metagenomes</taxon>
        <taxon>ecological metagenomes</taxon>
    </lineage>
</organism>
<dbReference type="EMBL" id="UINC01033681">
    <property type="protein sequence ID" value="SVB23335.1"/>
    <property type="molecule type" value="Genomic_DNA"/>
</dbReference>
<accession>A0A382CB54</accession>
<protein>
    <submittedName>
        <fullName evidence="1">Uncharacterized protein</fullName>
    </submittedName>
</protein>
<feature type="non-terminal residue" evidence="1">
    <location>
        <position position="1"/>
    </location>
</feature>
<proteinExistence type="predicted"/>